<dbReference type="Gene3D" id="3.90.1150.200">
    <property type="match status" value="1"/>
</dbReference>
<dbReference type="SUPFAM" id="SSF159888">
    <property type="entry name" value="YdhG-like"/>
    <property type="match status" value="1"/>
</dbReference>
<feature type="domain" description="YdhG-like" evidence="1">
    <location>
        <begin position="29"/>
        <end position="126"/>
    </location>
</feature>
<dbReference type="EMBL" id="CP036150">
    <property type="protein sequence ID" value="QEN08179.1"/>
    <property type="molecule type" value="Genomic_DNA"/>
</dbReference>
<keyword evidence="3" id="KW-1185">Reference proteome</keyword>
<protein>
    <submittedName>
        <fullName evidence="2">DUF1801 domain-containing protein</fullName>
    </submittedName>
</protein>
<accession>A0A5C1QLT1</accession>
<evidence type="ECO:0000259" key="1">
    <source>
        <dbReference type="Pfam" id="PF08818"/>
    </source>
</evidence>
<reference evidence="2 3" key="1">
    <citation type="submission" date="2019-02" db="EMBL/GenBank/DDBJ databases">
        <title>Complete Genome Sequence and Methylome Analysis of free living Spirochaetas.</title>
        <authorList>
            <person name="Fomenkov A."/>
            <person name="Dubinina G."/>
            <person name="Leshcheva N."/>
            <person name="Mikheeva N."/>
            <person name="Grabovich M."/>
            <person name="Vincze T."/>
            <person name="Roberts R.J."/>
        </authorList>
    </citation>
    <scope>NUCLEOTIDE SEQUENCE [LARGE SCALE GENOMIC DNA]</scope>
    <source>
        <strain evidence="2 3">K2</strain>
    </source>
</reference>
<dbReference type="AlphaFoldDB" id="A0A5C1QLT1"/>
<evidence type="ECO:0000313" key="3">
    <source>
        <dbReference type="Proteomes" id="UP000324209"/>
    </source>
</evidence>
<proteinExistence type="predicted"/>
<dbReference type="OrthoDB" id="7619808at2"/>
<dbReference type="InterPro" id="IPR014922">
    <property type="entry name" value="YdhG-like"/>
</dbReference>
<evidence type="ECO:0000313" key="2">
    <source>
        <dbReference type="EMBL" id="QEN08179.1"/>
    </source>
</evidence>
<dbReference type="Proteomes" id="UP000324209">
    <property type="component" value="Chromosome"/>
</dbReference>
<dbReference type="KEGG" id="ock:EXM22_09335"/>
<dbReference type="Pfam" id="PF08818">
    <property type="entry name" value="DUF1801"/>
    <property type="match status" value="1"/>
</dbReference>
<sequence length="144" mass="16945">MVKEFMREKSVNTSIDIFIESKILPEYKPIIIKFRSLIKKKFPNIKEEMRGGTKQYYGVPVYRHIRIILTLSPTKKGITFSFSDGKRFEDKYNALEGKGNTSLNLRIGKLEEYGDDILEYYIKQAIKFDQDKEKIKIKKIHSSQ</sequence>
<gene>
    <name evidence="2" type="ORF">EXM22_09335</name>
</gene>
<organism evidence="2 3">
    <name type="scientific">Oceanispirochaeta crateris</name>
    <dbReference type="NCBI Taxonomy" id="2518645"/>
    <lineage>
        <taxon>Bacteria</taxon>
        <taxon>Pseudomonadati</taxon>
        <taxon>Spirochaetota</taxon>
        <taxon>Spirochaetia</taxon>
        <taxon>Spirochaetales</taxon>
        <taxon>Spirochaetaceae</taxon>
        <taxon>Oceanispirochaeta</taxon>
    </lineage>
</organism>
<dbReference type="RefSeq" id="WP_149486259.1">
    <property type="nucleotide sequence ID" value="NZ_CP036150.1"/>
</dbReference>
<name>A0A5C1QLT1_9SPIO</name>